<evidence type="ECO:0000256" key="7">
    <source>
        <dbReference type="RuleBase" id="RU369109"/>
    </source>
</evidence>
<keyword evidence="6 7" id="KW-0325">Glycoprotein</keyword>
<name>A0AAW0Q799_9GOBI</name>
<gene>
    <name evidence="9" type="ORF">WMY93_000341</name>
</gene>
<evidence type="ECO:0000256" key="1">
    <source>
        <dbReference type="ARBA" id="ARBA00005679"/>
    </source>
</evidence>
<organism evidence="9 10">
    <name type="scientific">Mugilogobius chulae</name>
    <name type="common">yellowstripe goby</name>
    <dbReference type="NCBI Taxonomy" id="88201"/>
    <lineage>
        <taxon>Eukaryota</taxon>
        <taxon>Metazoa</taxon>
        <taxon>Chordata</taxon>
        <taxon>Craniata</taxon>
        <taxon>Vertebrata</taxon>
        <taxon>Euteleostomi</taxon>
        <taxon>Actinopterygii</taxon>
        <taxon>Neopterygii</taxon>
        <taxon>Teleostei</taxon>
        <taxon>Neoteleostei</taxon>
        <taxon>Acanthomorphata</taxon>
        <taxon>Gobiaria</taxon>
        <taxon>Gobiiformes</taxon>
        <taxon>Gobioidei</taxon>
        <taxon>Gobiidae</taxon>
        <taxon>Gobionellinae</taxon>
        <taxon>Mugilogobius</taxon>
    </lineage>
</organism>
<evidence type="ECO:0000256" key="2">
    <source>
        <dbReference type="ARBA" id="ARBA00011615"/>
    </source>
</evidence>
<keyword evidence="7" id="KW-0676">Redox-active center</keyword>
<evidence type="ECO:0000313" key="9">
    <source>
        <dbReference type="EMBL" id="KAK7944613.1"/>
    </source>
</evidence>
<dbReference type="Pfam" id="PF02199">
    <property type="entry name" value="SapA"/>
    <property type="match status" value="1"/>
</dbReference>
<comment type="function">
    <text evidence="7">Lysosomal thiol reductase that can reduce protein disulfide bonds. Facilitates the complete unfolding of proteins destined for lysosomal degradation. Plays an important role in antigen processing.</text>
</comment>
<evidence type="ECO:0000313" key="10">
    <source>
        <dbReference type="Proteomes" id="UP001460270"/>
    </source>
</evidence>
<keyword evidence="7" id="KW-0560">Oxidoreductase</keyword>
<evidence type="ECO:0000256" key="5">
    <source>
        <dbReference type="ARBA" id="ARBA00023157"/>
    </source>
</evidence>
<keyword evidence="4 7" id="KW-0732">Signal</keyword>
<dbReference type="PANTHER" id="PTHR13234:SF43">
    <property type="entry name" value="GAMMA-INTERFERON-INDUCIBLE LYSOSOMAL THIOL REDUCTASE"/>
    <property type="match status" value="1"/>
</dbReference>
<comment type="subcellular location">
    <subcellularLocation>
        <location evidence="7">Secreted</location>
    </subcellularLocation>
    <subcellularLocation>
        <location evidence="7">Lysosome</location>
    </subcellularLocation>
</comment>
<evidence type="ECO:0000259" key="8">
    <source>
        <dbReference type="PROSITE" id="PS51110"/>
    </source>
</evidence>
<sequence>MYNRKRSRLFYLFRVKSADIGGREMKGLLLLVLAVWMNFETGRGAANPCGHSPSTWCSSVETAIRCGVLEQCLEANFTRSRQTSDPVKIELYYESLCPGCRNFITSMLYPTSVLLHDIIDLTLVPYGNAQESFDGEKYIFKCQHGEEECVGNMIEACLLNQTYSASAAFLAVFCMEASNDPVKAAQSCVELFAPDLGWERLMKCVNGDLGNQIMHQNALMTDALKPAHTYVPWIVINGVHTEELQDKAFSALVPSCVTCIRVRSLKSVAERRENISKAIAQVKCLYIYYIKKNSTSAW</sequence>
<proteinExistence type="inferred from homology"/>
<dbReference type="AlphaFoldDB" id="A0AAW0Q799"/>
<dbReference type="Proteomes" id="UP001460270">
    <property type="component" value="Unassembled WGS sequence"/>
</dbReference>
<evidence type="ECO:0000256" key="4">
    <source>
        <dbReference type="ARBA" id="ARBA00022729"/>
    </source>
</evidence>
<keyword evidence="7" id="KW-0458">Lysosome</keyword>
<dbReference type="PANTHER" id="PTHR13234">
    <property type="entry name" value="GAMMA-INTERFERON INDUCIBLE LYSOSOMAL THIOL REDUCTASE GILT"/>
    <property type="match status" value="1"/>
</dbReference>
<comment type="subunit">
    <text evidence="2 7">Dimer; disulfide-linked.</text>
</comment>
<dbReference type="GO" id="GO:0002376">
    <property type="term" value="P:immune system process"/>
    <property type="evidence" value="ECO:0007669"/>
    <property type="project" value="UniProtKB-KW"/>
</dbReference>
<dbReference type="InterPro" id="IPR004911">
    <property type="entry name" value="Interferon-induced_GILT"/>
</dbReference>
<reference evidence="10" key="1">
    <citation type="submission" date="2024-04" db="EMBL/GenBank/DDBJ databases">
        <title>Salinicola lusitanus LLJ914,a marine bacterium isolated from the Okinawa Trough.</title>
        <authorList>
            <person name="Li J."/>
        </authorList>
    </citation>
    <scope>NUCLEOTIDE SEQUENCE [LARGE SCALE GENOMIC DNA]</scope>
</reference>
<keyword evidence="3 7" id="KW-0964">Secreted</keyword>
<feature type="domain" description="Saposin A-type" evidence="8">
    <location>
        <begin position="42"/>
        <end position="82"/>
    </location>
</feature>
<accession>A0AAW0Q799</accession>
<keyword evidence="5 7" id="KW-1015">Disulfide bond</keyword>
<dbReference type="EC" id="1.8.-.-" evidence="7"/>
<dbReference type="EMBL" id="JBBPFD010000001">
    <property type="protein sequence ID" value="KAK7944613.1"/>
    <property type="molecule type" value="Genomic_DNA"/>
</dbReference>
<dbReference type="GO" id="GO:0016671">
    <property type="term" value="F:oxidoreductase activity, acting on a sulfur group of donors, disulfide as acceptor"/>
    <property type="evidence" value="ECO:0007669"/>
    <property type="project" value="UniProtKB-UniRule"/>
</dbReference>
<comment type="caution">
    <text evidence="9">The sequence shown here is derived from an EMBL/GenBank/DDBJ whole genome shotgun (WGS) entry which is preliminary data.</text>
</comment>
<protein>
    <recommendedName>
        <fullName evidence="7">Gamma-interferon-inducible lysosomal thiol reductase</fullName>
        <ecNumber evidence="7">1.8.-.-</ecNumber>
    </recommendedName>
    <alternativeName>
        <fullName evidence="7">Gamma-interferon-inducible protein IP-30</fullName>
    </alternativeName>
</protein>
<dbReference type="InterPro" id="IPR003119">
    <property type="entry name" value="SAP_A"/>
</dbReference>
<evidence type="ECO:0000256" key="3">
    <source>
        <dbReference type="ARBA" id="ARBA00022525"/>
    </source>
</evidence>
<keyword evidence="7" id="KW-0391">Immunity</keyword>
<dbReference type="Pfam" id="PF03227">
    <property type="entry name" value="GILT"/>
    <property type="match status" value="1"/>
</dbReference>
<evidence type="ECO:0000256" key="6">
    <source>
        <dbReference type="ARBA" id="ARBA00023180"/>
    </source>
</evidence>
<dbReference type="GO" id="GO:0005576">
    <property type="term" value="C:extracellular region"/>
    <property type="evidence" value="ECO:0007669"/>
    <property type="project" value="UniProtKB-SubCell"/>
</dbReference>
<comment type="similarity">
    <text evidence="1 7">Belongs to the GILT family.</text>
</comment>
<dbReference type="GO" id="GO:0005764">
    <property type="term" value="C:lysosome"/>
    <property type="evidence" value="ECO:0007669"/>
    <property type="project" value="UniProtKB-SubCell"/>
</dbReference>
<keyword evidence="10" id="KW-1185">Reference proteome</keyword>
<dbReference type="PROSITE" id="PS51110">
    <property type="entry name" value="SAP_A"/>
    <property type="match status" value="1"/>
</dbReference>